<comment type="caution">
    <text evidence="7">The sequence shown here is derived from an EMBL/GenBank/DDBJ whole genome shotgun (WGS) entry which is preliminary data.</text>
</comment>
<dbReference type="GO" id="GO:0015658">
    <property type="term" value="F:branched-chain amino acid transmembrane transporter activity"/>
    <property type="evidence" value="ECO:0007669"/>
    <property type="project" value="TreeGrafter"/>
</dbReference>
<evidence type="ECO:0000256" key="3">
    <source>
        <dbReference type="ARBA" id="ARBA00022741"/>
    </source>
</evidence>
<dbReference type="AlphaFoldDB" id="A0A6I4MN05"/>
<dbReference type="InterPro" id="IPR052156">
    <property type="entry name" value="BCAA_Transport_ATP-bd_LivF"/>
</dbReference>
<dbReference type="GO" id="GO:0016887">
    <property type="term" value="F:ATP hydrolysis activity"/>
    <property type="evidence" value="ECO:0007669"/>
    <property type="project" value="InterPro"/>
</dbReference>
<feature type="domain" description="ABC transporter" evidence="6">
    <location>
        <begin position="16"/>
        <end position="245"/>
    </location>
</feature>
<name>A0A6I4MN05_9ACTN</name>
<dbReference type="SMART" id="SM00382">
    <property type="entry name" value="AAA"/>
    <property type="match status" value="1"/>
</dbReference>
<proteinExistence type="inferred from homology"/>
<keyword evidence="8" id="KW-1185">Reference proteome</keyword>
<dbReference type="Proteomes" id="UP000462055">
    <property type="component" value="Unassembled WGS sequence"/>
</dbReference>
<dbReference type="InterPro" id="IPR003439">
    <property type="entry name" value="ABC_transporter-like_ATP-bd"/>
</dbReference>
<evidence type="ECO:0000256" key="1">
    <source>
        <dbReference type="ARBA" id="ARBA00005417"/>
    </source>
</evidence>
<dbReference type="PANTHER" id="PTHR43820:SF4">
    <property type="entry name" value="HIGH-AFFINITY BRANCHED-CHAIN AMINO ACID TRANSPORT ATP-BINDING PROTEIN LIVF"/>
    <property type="match status" value="1"/>
</dbReference>
<keyword evidence="2" id="KW-0813">Transport</keyword>
<dbReference type="CDD" id="cd03224">
    <property type="entry name" value="ABC_TM1139_LivF_branched"/>
    <property type="match status" value="1"/>
</dbReference>
<dbReference type="Gene3D" id="3.40.50.300">
    <property type="entry name" value="P-loop containing nucleotide triphosphate hydrolases"/>
    <property type="match status" value="1"/>
</dbReference>
<comment type="similarity">
    <text evidence="1">Belongs to the ABC transporter superfamily.</text>
</comment>
<gene>
    <name evidence="7" type="ORF">F8568_027910</name>
</gene>
<evidence type="ECO:0000259" key="6">
    <source>
        <dbReference type="PROSITE" id="PS50893"/>
    </source>
</evidence>
<keyword evidence="3" id="KW-0547">Nucleotide-binding</keyword>
<organism evidence="7 8">
    <name type="scientific">Actinomadura physcomitrii</name>
    <dbReference type="NCBI Taxonomy" id="2650748"/>
    <lineage>
        <taxon>Bacteria</taxon>
        <taxon>Bacillati</taxon>
        <taxon>Actinomycetota</taxon>
        <taxon>Actinomycetes</taxon>
        <taxon>Streptosporangiales</taxon>
        <taxon>Thermomonosporaceae</taxon>
        <taxon>Actinomadura</taxon>
    </lineage>
</organism>
<dbReference type="PROSITE" id="PS50893">
    <property type="entry name" value="ABC_TRANSPORTER_2"/>
    <property type="match status" value="1"/>
</dbReference>
<keyword evidence="4 7" id="KW-0067">ATP-binding</keyword>
<dbReference type="InterPro" id="IPR027417">
    <property type="entry name" value="P-loop_NTPase"/>
</dbReference>
<dbReference type="PANTHER" id="PTHR43820">
    <property type="entry name" value="HIGH-AFFINITY BRANCHED-CHAIN AMINO ACID TRANSPORT ATP-BINDING PROTEIN LIVF"/>
    <property type="match status" value="1"/>
</dbReference>
<evidence type="ECO:0000256" key="4">
    <source>
        <dbReference type="ARBA" id="ARBA00022840"/>
    </source>
</evidence>
<dbReference type="PROSITE" id="PS00211">
    <property type="entry name" value="ABC_TRANSPORTER_1"/>
    <property type="match status" value="1"/>
</dbReference>
<dbReference type="InterPro" id="IPR003593">
    <property type="entry name" value="AAA+_ATPase"/>
</dbReference>
<keyword evidence="5" id="KW-0029">Amino-acid transport</keyword>
<evidence type="ECO:0000313" key="7">
    <source>
        <dbReference type="EMBL" id="MWA04139.1"/>
    </source>
</evidence>
<dbReference type="InterPro" id="IPR017871">
    <property type="entry name" value="ABC_transporter-like_CS"/>
</dbReference>
<reference evidence="7" key="1">
    <citation type="submission" date="2019-12" db="EMBL/GenBank/DDBJ databases">
        <title>Actinomadura physcomitrii sp. nov., a novel actinomycete isolated from moss [Physcomitrium sphaericum (Ludw) Fuernr].</title>
        <authorList>
            <person name="Zhuang X."/>
        </authorList>
    </citation>
    <scope>NUCLEOTIDE SEQUENCE [LARGE SCALE GENOMIC DNA]</scope>
    <source>
        <strain evidence="7">LD22</strain>
    </source>
</reference>
<evidence type="ECO:0000313" key="8">
    <source>
        <dbReference type="Proteomes" id="UP000462055"/>
    </source>
</evidence>
<accession>A0A6I4MN05</accession>
<sequence>MSADTTSAGTTRTLDLRVRDLDAGYGAATVIQGVSFDVAPGEALAVVGRNGMGKTTLLKAIMGHAARTAGAVRVGGADVTGRAPHRIVRLGVGYAAQEGNLFADLTVAENLQAATMHARRGRTAERREEVLAYFPVLKQRLWQTAGTLSGGEQKMLVLALALLREPRLLIIDEISDGLQPSVVDTVGDVLRAERERRGTSLLMAEQNVDLSLRVADRVAVLKLGRIVSTVGSTDAGVRDRLMKELAP</sequence>
<dbReference type="GO" id="GO:0015807">
    <property type="term" value="P:L-amino acid transport"/>
    <property type="evidence" value="ECO:0007669"/>
    <property type="project" value="TreeGrafter"/>
</dbReference>
<protein>
    <submittedName>
        <fullName evidence="7">ATP-binding cassette domain-containing protein</fullName>
    </submittedName>
</protein>
<dbReference type="EMBL" id="WBMS02000024">
    <property type="protein sequence ID" value="MWA04139.1"/>
    <property type="molecule type" value="Genomic_DNA"/>
</dbReference>
<evidence type="ECO:0000256" key="2">
    <source>
        <dbReference type="ARBA" id="ARBA00022448"/>
    </source>
</evidence>
<evidence type="ECO:0000256" key="5">
    <source>
        <dbReference type="ARBA" id="ARBA00022970"/>
    </source>
</evidence>
<dbReference type="GO" id="GO:0005524">
    <property type="term" value="F:ATP binding"/>
    <property type="evidence" value="ECO:0007669"/>
    <property type="project" value="UniProtKB-KW"/>
</dbReference>
<dbReference type="SUPFAM" id="SSF52540">
    <property type="entry name" value="P-loop containing nucleoside triphosphate hydrolases"/>
    <property type="match status" value="1"/>
</dbReference>
<dbReference type="RefSeq" id="WP_151596659.1">
    <property type="nucleotide sequence ID" value="NZ_WBMS02000024.1"/>
</dbReference>
<dbReference type="Pfam" id="PF00005">
    <property type="entry name" value="ABC_tran"/>
    <property type="match status" value="1"/>
</dbReference>